<dbReference type="Proteomes" id="UP001201163">
    <property type="component" value="Unassembled WGS sequence"/>
</dbReference>
<accession>A0AAD4LQ44</accession>
<reference evidence="1" key="1">
    <citation type="submission" date="2022-01" db="EMBL/GenBank/DDBJ databases">
        <title>Comparative genomics reveals a dynamic genome evolution in the ectomycorrhizal milk-cap (Lactarius) mushrooms.</title>
        <authorList>
            <consortium name="DOE Joint Genome Institute"/>
            <person name="Lebreton A."/>
            <person name="Tang N."/>
            <person name="Kuo A."/>
            <person name="LaButti K."/>
            <person name="Drula E."/>
            <person name="Barry K."/>
            <person name="Clum A."/>
            <person name="Lipzen A."/>
            <person name="Mousain D."/>
            <person name="Ng V."/>
            <person name="Wang R."/>
            <person name="Wang X."/>
            <person name="Dai Y."/>
            <person name="Henrissat B."/>
            <person name="Grigoriev I.V."/>
            <person name="Guerin-Laguette A."/>
            <person name="Yu F."/>
            <person name="Martin F.M."/>
        </authorList>
    </citation>
    <scope>NUCLEOTIDE SEQUENCE</scope>
    <source>
        <strain evidence="1">QP</strain>
    </source>
</reference>
<dbReference type="InterPro" id="IPR009057">
    <property type="entry name" value="Homeodomain-like_sf"/>
</dbReference>
<evidence type="ECO:0008006" key="3">
    <source>
        <dbReference type="Google" id="ProtNLM"/>
    </source>
</evidence>
<dbReference type="EMBL" id="JAKELL010000002">
    <property type="protein sequence ID" value="KAH9000083.1"/>
    <property type="molecule type" value="Genomic_DNA"/>
</dbReference>
<evidence type="ECO:0000313" key="1">
    <source>
        <dbReference type="EMBL" id="KAH9000083.1"/>
    </source>
</evidence>
<protein>
    <recommendedName>
        <fullName evidence="3">Transposase</fullName>
    </recommendedName>
</protein>
<keyword evidence="2" id="KW-1185">Reference proteome</keyword>
<sequence length="160" mass="18345">MPLHISRNLKARIPILFHEQHLTVDNICHILGMKKTLVYKALQYFHVYGITHNPHAHRRGCHRVLSLIDIKFIASLVERRHCIYLDEIKQALSEQRGCDVSVPTLSRTLQRLHFSQKSAYMNTISDIVTNPDMLMFVDEAACNCKTSGRMNGWATVGQCC</sequence>
<proteinExistence type="predicted"/>
<name>A0AAD4LQ44_9AGAM</name>
<dbReference type="SUPFAM" id="SSF46689">
    <property type="entry name" value="Homeodomain-like"/>
    <property type="match status" value="1"/>
</dbReference>
<gene>
    <name evidence="1" type="ORF">EDB92DRAFT_1982888</name>
</gene>
<evidence type="ECO:0000313" key="2">
    <source>
        <dbReference type="Proteomes" id="UP001201163"/>
    </source>
</evidence>
<comment type="caution">
    <text evidence="1">The sequence shown here is derived from an EMBL/GenBank/DDBJ whole genome shotgun (WGS) entry which is preliminary data.</text>
</comment>
<dbReference type="AlphaFoldDB" id="A0AAD4LQ44"/>
<organism evidence="1 2">
    <name type="scientific">Lactarius akahatsu</name>
    <dbReference type="NCBI Taxonomy" id="416441"/>
    <lineage>
        <taxon>Eukaryota</taxon>
        <taxon>Fungi</taxon>
        <taxon>Dikarya</taxon>
        <taxon>Basidiomycota</taxon>
        <taxon>Agaricomycotina</taxon>
        <taxon>Agaricomycetes</taxon>
        <taxon>Russulales</taxon>
        <taxon>Russulaceae</taxon>
        <taxon>Lactarius</taxon>
    </lineage>
</organism>